<sequence>ALGIPCHTITCRTIEKGRTVRLPVAIATGSVADWVLK</sequence>
<comment type="caution">
    <text evidence="1">The sequence shown here is derived from an EMBL/GenBank/DDBJ whole genome shotgun (WGS) entry which is preliminary data.</text>
</comment>
<dbReference type="AlphaFoldDB" id="A0A1B6NVV9"/>
<accession>A0A1B6NVV9</accession>
<evidence type="ECO:0000313" key="1">
    <source>
        <dbReference type="EMBL" id="KTF07493.1"/>
    </source>
</evidence>
<organism evidence="1">
    <name type="scientific">marine sediment metagenome</name>
    <dbReference type="NCBI Taxonomy" id="412755"/>
    <lineage>
        <taxon>unclassified sequences</taxon>
        <taxon>metagenomes</taxon>
        <taxon>ecological metagenomes</taxon>
    </lineage>
</organism>
<dbReference type="EMBL" id="AYSL01000507">
    <property type="protein sequence ID" value="KTF07493.1"/>
    <property type="molecule type" value="Genomic_DNA"/>
</dbReference>
<protein>
    <submittedName>
        <fullName evidence="1">Uncharacterized protein</fullName>
    </submittedName>
</protein>
<gene>
    <name evidence="1" type="ORF">MGSAQ_001012</name>
</gene>
<name>A0A1B6NVV9_9ZZZZ</name>
<feature type="non-terminal residue" evidence="1">
    <location>
        <position position="1"/>
    </location>
</feature>
<proteinExistence type="predicted"/>
<reference evidence="1" key="1">
    <citation type="submission" date="2013-11" db="EMBL/GenBank/DDBJ databases">
        <title>Microbial diversity, functional groups and degradation webs in Northern and Southern Mediterranean and Red Sea marine crude oil polluted sites.</title>
        <authorList>
            <person name="Daffonchio D."/>
            <person name="Mapelli F."/>
            <person name="Ferrer M."/>
            <person name="Richter M."/>
            <person name="Cherif A."/>
            <person name="Malkawi H.I."/>
            <person name="Yakimov M.M."/>
            <person name="Abdel-Fattah Y.R."/>
            <person name="Blaghen M."/>
            <person name="Golyshin P.N."/>
            <person name="Kalogerakis N."/>
            <person name="Boon N."/>
            <person name="Magagnini M."/>
            <person name="Fava F."/>
        </authorList>
    </citation>
    <scope>NUCLEOTIDE SEQUENCE</scope>
</reference>